<feature type="compositionally biased region" description="Polar residues" evidence="4">
    <location>
        <begin position="766"/>
        <end position="782"/>
    </location>
</feature>
<dbReference type="GO" id="GO:0005739">
    <property type="term" value="C:mitochondrion"/>
    <property type="evidence" value="ECO:0007669"/>
    <property type="project" value="TreeGrafter"/>
</dbReference>
<dbReference type="InterPro" id="IPR027417">
    <property type="entry name" value="P-loop_NTPase"/>
</dbReference>
<feature type="region of interest" description="Disordered" evidence="4">
    <location>
        <begin position="884"/>
        <end position="951"/>
    </location>
</feature>
<dbReference type="Pfam" id="PF01031">
    <property type="entry name" value="Dynamin_M"/>
    <property type="match status" value="1"/>
</dbReference>
<dbReference type="Pfam" id="PF00350">
    <property type="entry name" value="Dynamin_N"/>
    <property type="match status" value="1"/>
</dbReference>
<dbReference type="InterPro" id="IPR045063">
    <property type="entry name" value="Dynamin_N"/>
</dbReference>
<dbReference type="InterPro" id="IPR022812">
    <property type="entry name" value="Dynamin"/>
</dbReference>
<feature type="compositionally biased region" description="Polar residues" evidence="4">
    <location>
        <begin position="561"/>
        <end position="570"/>
    </location>
</feature>
<dbReference type="GO" id="GO:0016559">
    <property type="term" value="P:peroxisome fission"/>
    <property type="evidence" value="ECO:0007669"/>
    <property type="project" value="TreeGrafter"/>
</dbReference>
<keyword evidence="3" id="KW-0175">Coiled coil</keyword>
<feature type="compositionally biased region" description="Low complexity" evidence="4">
    <location>
        <begin position="792"/>
        <end position="807"/>
    </location>
</feature>
<dbReference type="GO" id="GO:0005525">
    <property type="term" value="F:GTP binding"/>
    <property type="evidence" value="ECO:0007669"/>
    <property type="project" value="InterPro"/>
</dbReference>
<feature type="compositionally biased region" description="Low complexity" evidence="4">
    <location>
        <begin position="914"/>
        <end position="929"/>
    </location>
</feature>
<name>A0A0D2FEX3_9EURO</name>
<evidence type="ECO:0000313" key="8">
    <source>
        <dbReference type="Proteomes" id="UP000054266"/>
    </source>
</evidence>
<dbReference type="InterPro" id="IPR020850">
    <property type="entry name" value="GED_dom"/>
</dbReference>
<dbReference type="SUPFAM" id="SSF52540">
    <property type="entry name" value="P-loop containing nucleoside triphosphate hydrolases"/>
    <property type="match status" value="1"/>
</dbReference>
<dbReference type="SMART" id="SM00053">
    <property type="entry name" value="DYNc"/>
    <property type="match status" value="1"/>
</dbReference>
<dbReference type="PANTHER" id="PTHR11566:SF21">
    <property type="entry name" value="DYNAMIN RELATED PROTEIN 1, ISOFORM A"/>
    <property type="match status" value="1"/>
</dbReference>
<reference evidence="7 8" key="1">
    <citation type="submission" date="2015-01" db="EMBL/GenBank/DDBJ databases">
        <title>The Genome Sequence of Capronia semiimmersa CBS27337.</title>
        <authorList>
            <consortium name="The Broad Institute Genomics Platform"/>
            <person name="Cuomo C."/>
            <person name="de Hoog S."/>
            <person name="Gorbushina A."/>
            <person name="Stielow B."/>
            <person name="Teixiera M."/>
            <person name="Abouelleil A."/>
            <person name="Chapman S.B."/>
            <person name="Priest M."/>
            <person name="Young S.K."/>
            <person name="Wortman J."/>
            <person name="Nusbaum C."/>
            <person name="Birren B."/>
        </authorList>
    </citation>
    <scope>NUCLEOTIDE SEQUENCE [LARGE SCALE GENOMIC DNA]</scope>
    <source>
        <strain evidence="7 8">CBS 27337</strain>
    </source>
</reference>
<feature type="compositionally biased region" description="Polar residues" evidence="4">
    <location>
        <begin position="715"/>
        <end position="728"/>
    </location>
</feature>
<dbReference type="GO" id="GO:0006897">
    <property type="term" value="P:endocytosis"/>
    <property type="evidence" value="ECO:0007669"/>
    <property type="project" value="TreeGrafter"/>
</dbReference>
<evidence type="ECO:0000256" key="4">
    <source>
        <dbReference type="SAM" id="MobiDB-lite"/>
    </source>
</evidence>
<proteinExistence type="predicted"/>
<dbReference type="GO" id="GO:0000266">
    <property type="term" value="P:mitochondrial fission"/>
    <property type="evidence" value="ECO:0007669"/>
    <property type="project" value="TreeGrafter"/>
</dbReference>
<organism evidence="7 8">
    <name type="scientific">Phialophora macrospora</name>
    <dbReference type="NCBI Taxonomy" id="1851006"/>
    <lineage>
        <taxon>Eukaryota</taxon>
        <taxon>Fungi</taxon>
        <taxon>Dikarya</taxon>
        <taxon>Ascomycota</taxon>
        <taxon>Pezizomycotina</taxon>
        <taxon>Eurotiomycetes</taxon>
        <taxon>Chaetothyriomycetidae</taxon>
        <taxon>Chaetothyriales</taxon>
        <taxon>Herpotrichiellaceae</taxon>
        <taxon>Phialophora</taxon>
    </lineage>
</organism>
<dbReference type="PROSITE" id="PS51718">
    <property type="entry name" value="G_DYNAMIN_2"/>
    <property type="match status" value="1"/>
</dbReference>
<dbReference type="PANTHER" id="PTHR11566">
    <property type="entry name" value="DYNAMIN"/>
    <property type="match status" value="1"/>
</dbReference>
<dbReference type="GO" id="GO:0048312">
    <property type="term" value="P:intracellular distribution of mitochondria"/>
    <property type="evidence" value="ECO:0007669"/>
    <property type="project" value="TreeGrafter"/>
</dbReference>
<evidence type="ECO:0000256" key="2">
    <source>
        <dbReference type="ARBA" id="ARBA00023134"/>
    </source>
</evidence>
<dbReference type="InterPro" id="IPR030381">
    <property type="entry name" value="G_DYNAMIN_dom"/>
</dbReference>
<keyword evidence="1" id="KW-0547">Nucleotide-binding</keyword>
<keyword evidence="2" id="KW-0342">GTP-binding</keyword>
<gene>
    <name evidence="7" type="ORF">PV04_07663</name>
</gene>
<dbReference type="AlphaFoldDB" id="A0A0D2FEX3"/>
<sequence>MDISKSAIHLFQSQERLELLNDIDRFREHGLDNLPQIVVCGDTSSGKSSVLGALSGIPFPVSGTMCTRFATEIALRYSTAKSVTGHAFITPAKGASESHKTAVESFRRDITSLDDIPALMDDARKRMGLGDVSGISRDVLHLKFDGPQLPNLTLVDLPGLIHASRNADDITMVQNLVEDYFKQERSIILTVVSAENPIENQGILTSSRRFDPKGTRSIGVITKPDVLERADKTSLRPAILELARNQNTAFQFTRGWHVVRCLNDKERNDHLDQDLVEQTLFAQEPWTTLHHKQLGIKSLRSVLGKYLHQHILQVLPELQTSLEKRMEVAKSSLELLGDPRTTSKERMRYLTRISKRYGELVKDALEGNYSDAFFEDGDAAKRLRATTMALTDTYERSMRTKGHSFEISHEQFTARETSPHAPERITQSDALLKVGKLLETYRGPELSFLFNPRLVGELFKEQSQKWPLLTSEYISGICHAVQTFLGKVVEFICPSTGETSDLIFRHVLDDAVQKSCTDLESKAGELFSPYTRSFLFSTNSRLHTSLKRIEHQDLQQEKADTTTQQQQSSGPEIMGSDYDTRVKLLQYSRAYYDVALETFVDNVVILGVESCLLSKLEELFTPETVVQMEEDTLNIVGGESEDVRTERQELNKQLETLNDSLKRCRRHTSRLNRAQAKEVAQFPPTGSTSTKGDREEDSQSVANGHAVRIEEPRVGSQSATSPQTQTLKGETLQLPSTPSSVSKTTPPPAGSSNATQAKNLPKFSDKNSVFSNLKPTTASQTGTSGGLFSFPSATGSSATSSTSSSSGFNFGHALPGTRATSAPPPPAAASSSGTSLSGTPATTAPAVPAFGSSFFRTPATSAPVASSSGTSIFGVPATSAPAAPAFSSPFFGPLPSPTPPAPASERTEGPVFGRPSTATSQTSASSPRAVPAFSQPGSKGFVSVAVSKPSN</sequence>
<dbReference type="PRINTS" id="PR00195">
    <property type="entry name" value="DYNAMIN"/>
</dbReference>
<feature type="region of interest" description="Disordered" evidence="4">
    <location>
        <begin position="554"/>
        <end position="575"/>
    </location>
</feature>
<dbReference type="Gene3D" id="3.40.50.300">
    <property type="entry name" value="P-loop containing nucleotide triphosphate hydrolases"/>
    <property type="match status" value="1"/>
</dbReference>
<feature type="domain" description="Dynamin-type G" evidence="6">
    <location>
        <begin position="31"/>
        <end position="316"/>
    </location>
</feature>
<dbReference type="GO" id="GO:0016020">
    <property type="term" value="C:membrane"/>
    <property type="evidence" value="ECO:0007669"/>
    <property type="project" value="TreeGrafter"/>
</dbReference>
<evidence type="ECO:0000256" key="1">
    <source>
        <dbReference type="ARBA" id="ARBA00022741"/>
    </source>
</evidence>
<keyword evidence="8" id="KW-1185">Reference proteome</keyword>
<protein>
    <recommendedName>
        <fullName evidence="9">GED domain-containing protein</fullName>
    </recommendedName>
</protein>
<dbReference type="InterPro" id="IPR001401">
    <property type="entry name" value="Dynamin_GTPase"/>
</dbReference>
<dbReference type="PROSITE" id="PS51388">
    <property type="entry name" value="GED"/>
    <property type="match status" value="1"/>
</dbReference>
<evidence type="ECO:0000313" key="7">
    <source>
        <dbReference type="EMBL" id="KIW65400.1"/>
    </source>
</evidence>
<feature type="region of interest" description="Disordered" evidence="4">
    <location>
        <begin position="667"/>
        <end position="852"/>
    </location>
</feature>
<dbReference type="InterPro" id="IPR000375">
    <property type="entry name" value="Dynamin_stalk"/>
</dbReference>
<evidence type="ECO:0000256" key="3">
    <source>
        <dbReference type="SAM" id="Coils"/>
    </source>
</evidence>
<accession>A0A0D2FEX3</accession>
<feature type="compositionally biased region" description="Low complexity" evidence="4">
    <location>
        <begin position="828"/>
        <end position="849"/>
    </location>
</feature>
<evidence type="ECO:0000259" key="6">
    <source>
        <dbReference type="PROSITE" id="PS51718"/>
    </source>
</evidence>
<dbReference type="Proteomes" id="UP000054266">
    <property type="component" value="Unassembled WGS sequence"/>
</dbReference>
<dbReference type="STRING" id="5601.A0A0D2FEX3"/>
<dbReference type="GO" id="GO:0003924">
    <property type="term" value="F:GTPase activity"/>
    <property type="evidence" value="ECO:0007669"/>
    <property type="project" value="InterPro"/>
</dbReference>
<evidence type="ECO:0008006" key="9">
    <source>
        <dbReference type="Google" id="ProtNLM"/>
    </source>
</evidence>
<feature type="coiled-coil region" evidence="3">
    <location>
        <begin position="640"/>
        <end position="667"/>
    </location>
</feature>
<dbReference type="GO" id="GO:0008017">
    <property type="term" value="F:microtubule binding"/>
    <property type="evidence" value="ECO:0007669"/>
    <property type="project" value="TreeGrafter"/>
</dbReference>
<feature type="domain" description="GED" evidence="5">
    <location>
        <begin position="581"/>
        <end position="672"/>
    </location>
</feature>
<feature type="compositionally biased region" description="Pro residues" evidence="4">
    <location>
        <begin position="892"/>
        <end position="902"/>
    </location>
</feature>
<dbReference type="EMBL" id="KN846960">
    <property type="protein sequence ID" value="KIW65400.1"/>
    <property type="molecule type" value="Genomic_DNA"/>
</dbReference>
<evidence type="ECO:0000259" key="5">
    <source>
        <dbReference type="PROSITE" id="PS51388"/>
    </source>
</evidence>
<dbReference type="CDD" id="cd08771">
    <property type="entry name" value="DLP_1"/>
    <property type="match status" value="1"/>
</dbReference>
<dbReference type="GO" id="GO:0005874">
    <property type="term" value="C:microtubule"/>
    <property type="evidence" value="ECO:0007669"/>
    <property type="project" value="TreeGrafter"/>
</dbReference>
<dbReference type="HOGENOM" id="CLU_008964_7_1_1"/>
<feature type="compositionally biased region" description="Low complexity" evidence="4">
    <location>
        <begin position="735"/>
        <end position="744"/>
    </location>
</feature>